<feature type="transmembrane region" description="Helical" evidence="1">
    <location>
        <begin position="12"/>
        <end position="41"/>
    </location>
</feature>
<name>A0A0P1ER15_9RHOB</name>
<evidence type="ECO:0000313" key="2">
    <source>
        <dbReference type="EMBL" id="CUH52919.1"/>
    </source>
</evidence>
<gene>
    <name evidence="2" type="ORF">SHM7688_02366</name>
</gene>
<protein>
    <submittedName>
        <fullName evidence="2">Uncharacterized protein</fullName>
    </submittedName>
</protein>
<evidence type="ECO:0000256" key="1">
    <source>
        <dbReference type="SAM" id="Phobius"/>
    </source>
</evidence>
<dbReference type="EMBL" id="CYPW01000024">
    <property type="protein sequence ID" value="CUH52919.1"/>
    <property type="molecule type" value="Genomic_DNA"/>
</dbReference>
<dbReference type="Proteomes" id="UP000054823">
    <property type="component" value="Unassembled WGS sequence"/>
</dbReference>
<proteinExistence type="predicted"/>
<accession>A0A0P1ER15</accession>
<keyword evidence="1" id="KW-0472">Membrane</keyword>
<evidence type="ECO:0000313" key="3">
    <source>
        <dbReference type="Proteomes" id="UP000054823"/>
    </source>
</evidence>
<keyword evidence="1" id="KW-0812">Transmembrane</keyword>
<reference evidence="2 3" key="1">
    <citation type="submission" date="2015-09" db="EMBL/GenBank/DDBJ databases">
        <authorList>
            <consortium name="Swine Surveillance"/>
        </authorList>
    </citation>
    <scope>NUCLEOTIDE SEQUENCE [LARGE SCALE GENOMIC DNA]</scope>
    <source>
        <strain evidence="2 3">CECT 7688</strain>
    </source>
</reference>
<organism evidence="2 3">
    <name type="scientific">Shimia marina</name>
    <dbReference type="NCBI Taxonomy" id="321267"/>
    <lineage>
        <taxon>Bacteria</taxon>
        <taxon>Pseudomonadati</taxon>
        <taxon>Pseudomonadota</taxon>
        <taxon>Alphaproteobacteria</taxon>
        <taxon>Rhodobacterales</taxon>
        <taxon>Roseobacteraceae</taxon>
    </lineage>
</organism>
<sequence>MLFLRLLRIGFGVLFFALVFAAAIGIILFFGFWLSVILLIIKIVRIIPKLIAIAQIINDLSGKFRKGLLIVEQTLKVPQMFSGALLDVAAPEVHHIGSCWWQVAACGQMPDQIACCHRKGGLLCGGHVRIATAGGVVADLHVNVGGCTGHVTRAHGFAARGFHGLIKIARNALSGRIAHVGCVIVILALQRQRICRAPCQKHLIAAHAAAHLWQAHCIARNTRRVHRVRDRQFRIVGHHFGGLSQGLLERISGVVAWFFHDRTQSIE</sequence>
<keyword evidence="3" id="KW-1185">Reference proteome</keyword>
<keyword evidence="1" id="KW-1133">Transmembrane helix</keyword>
<dbReference type="AlphaFoldDB" id="A0A0P1ER15"/>